<dbReference type="Gene3D" id="2.40.50.100">
    <property type="match status" value="1"/>
</dbReference>
<dbReference type="InterPro" id="IPR042107">
    <property type="entry name" value="DNA-dir_RNA_pol_bsu_ext_1_sf"/>
</dbReference>
<evidence type="ECO:0000259" key="14">
    <source>
        <dbReference type="Pfam" id="PF04563"/>
    </source>
</evidence>
<dbReference type="SUPFAM" id="SSF64484">
    <property type="entry name" value="beta and beta-prime subunits of DNA dependent RNA-polymerase"/>
    <property type="match status" value="1"/>
</dbReference>
<dbReference type="GO" id="GO:0006351">
    <property type="term" value="P:DNA-templated transcription"/>
    <property type="evidence" value="ECO:0007669"/>
    <property type="project" value="UniProtKB-UniRule"/>
</dbReference>
<sequence length="1538" mass="175107">MSFSSLRSSYFIPDFVEIQRNSFLHLLDKGLIQELYKRNPITNVKQNLELIFYPEYYKLNPPDWTPKEAILKSKTYACRLYVPIQLANKSTKEIKVQWVLLGNLPLMTKRGHFILNGSPRVIINQMVRSPGIYYQRVLQKTKKRTSYTYYADLISHRGAWLRLETDKNGKVWARMKKTPKVSILVFLQALGLTKEKIFQSINYSSFLKSSFLKKDHPSSSDQALRTLSFIIHPKKDKSEITPELGQKFLLRKFFNSRTYDLSELGRIQLNKKLGLSVPLNKSTLTEQDILFATDYLLKLEHGLGTLDDIDDLKNRRVRASGELIQNQLGTGFIRLEKMIREKLKKPRKKLTVRHLITTKPVNGALREFFGSSPLSQFMDQTNPLAELTHKRRLSSLGPGGISRETAGMAVRGIHPSHYGRICPIETPEGPNAGLVNSLTTYAKVNSTGFIETPCYKVYKGQIQTSAGPIFFSAAQEEQVIIAPGDLKLSQLDFLPKNAIPVRATKEFKKIIRNKVEYISISPIQMISIATSLIPFLEHDDANRALMGSNMQRQAVPLIKPERPIVGTGLEGRVAADSGHGIQSRTSGFVSYVSGEHIIIKKCIEPTLETKSMFSPILRKTKKSTSQPESSFDSNFSENSYRSYLNKVQSSSSQSLPLSKENVAPSNNVVKRKPLALTGSQNKKTLKVKPNLGLKTLKIKISPLRTDLKFKKVSVLKTLFSFIDRELEEITFFRENQASEQKFFNKEKQRVKVFIHSKQSSPFRFLTMKNLNQTKIPLKKINFLGNVVPNISQRTTFSKGLTFCLNLKKNSEKKITEKVEQEQLQQVNLLFREKHVSKQQRSFKKNNFIYHLKKVFVLKKSILKFNLTNKFNWFDFLHLPLGNKPPVDNLAFSELVNQTKFDNLCHLKLKQDFPHPEGARLTSFACSPVTSWVKTNGIQWKTFFKLRFNEIQSWNQFYKSPKLYFLHMSPYNLKIIGYLSYVDYFIDFGLPALLVNEQYGSLTPKGPGYQSPVDYPIINNIVNKRTPWPLAEAKTSLLEIKLRFSNKFSSKFKIRSFNLNIEKNFSLSSVTYPLAEYQRSNQDTCVTQRPIVHEGDWVQKGDLLADGTASVGGELALGKTILIAYMPWEGYNFEDAILISERLIYDDVYTSIHIERYEIEIRDTKFGVEQITKQIPEIEASEITHLDTRGIAKIGSWIKEGDILVGKITPIQKKSLSPHEKLLYDIVKKEIPTTRDTSLRVPKSVHGRVINIQILETENIPPEINFEGPGRVHIYIAEKRKIQVGDKMAGRHGNKGIISKILPRQDMPYLPDGTPLDMVLNPLGVPSRMNVGQVFECLLGLAGKQLGQQFKIIPFDEIYGPEASRSLVYSKLFEARKKTGQKWLFDPNFAGKTKLFDGRTGESFDQAVTVGQAYMLKLVHLVDEKIHARSTGPYSLVTQQPLRGRSKHGGQRLGEMEVWALEGFGAAYTLQELLTVKSDDMKGRHQVMDAILNNQPISLGTPESFKVLIRELQSLCLDVGVYSIESSGRRKEIDVMKLA</sequence>
<dbReference type="GO" id="GO:0009507">
    <property type="term" value="C:chloroplast"/>
    <property type="evidence" value="ECO:0007669"/>
    <property type="project" value="UniProtKB-SubCell"/>
</dbReference>
<dbReference type="PROSITE" id="PS01166">
    <property type="entry name" value="RNA_POL_BETA"/>
    <property type="match status" value="1"/>
</dbReference>
<gene>
    <name evidence="9 16" type="primary">rpoB</name>
</gene>
<keyword evidence="16" id="KW-0150">Chloroplast</keyword>
<evidence type="ECO:0000256" key="5">
    <source>
        <dbReference type="ARBA" id="ARBA00022695"/>
    </source>
</evidence>
<feature type="domain" description="RNA polymerase Rpb2" evidence="12">
    <location>
        <begin position="1448"/>
        <end position="1521"/>
    </location>
</feature>
<evidence type="ECO:0000259" key="15">
    <source>
        <dbReference type="Pfam" id="PF04565"/>
    </source>
</evidence>
<feature type="domain" description="RNA polymerase Rpb2" evidence="15">
    <location>
        <begin position="376"/>
        <end position="444"/>
    </location>
</feature>
<dbReference type="InterPro" id="IPR037034">
    <property type="entry name" value="RNA_pol_Rpb2_2_sf"/>
</dbReference>
<evidence type="ECO:0000256" key="6">
    <source>
        <dbReference type="ARBA" id="ARBA00023163"/>
    </source>
</evidence>
<evidence type="ECO:0000259" key="11">
    <source>
        <dbReference type="Pfam" id="PF00562"/>
    </source>
</evidence>
<comment type="function">
    <text evidence="1 9 10">DNA-dependent RNA polymerase catalyzes the transcription of DNA into RNA using the four ribonucleoside triphosphates as substrates.</text>
</comment>
<feature type="domain" description="RNA polymerase beta subunit protrusion" evidence="14">
    <location>
        <begin position="64"/>
        <end position="356"/>
    </location>
</feature>
<dbReference type="InterPro" id="IPR007644">
    <property type="entry name" value="RNA_pol_bsu_protrusion"/>
</dbReference>
<dbReference type="InterPro" id="IPR007642">
    <property type="entry name" value="RNA_pol_Rpb2_2"/>
</dbReference>
<dbReference type="Gene3D" id="2.40.50.150">
    <property type="match status" value="1"/>
</dbReference>
<evidence type="ECO:0000259" key="13">
    <source>
        <dbReference type="Pfam" id="PF04561"/>
    </source>
</evidence>
<evidence type="ECO:0000256" key="8">
    <source>
        <dbReference type="ARBA" id="ARBA00048552"/>
    </source>
</evidence>
<keyword evidence="4 9" id="KW-0808">Transferase</keyword>
<dbReference type="Gene3D" id="3.90.1100.10">
    <property type="match status" value="1"/>
</dbReference>
<dbReference type="Pfam" id="PF00562">
    <property type="entry name" value="RNA_pol_Rpb2_6"/>
    <property type="match status" value="1"/>
</dbReference>
<evidence type="ECO:0000256" key="2">
    <source>
        <dbReference type="ARBA" id="ARBA00006835"/>
    </source>
</evidence>
<feature type="domain" description="DNA-directed RNA polymerase subunit 2 hybrid-binding" evidence="11">
    <location>
        <begin position="1070"/>
        <end position="1446"/>
    </location>
</feature>
<dbReference type="GO" id="GO:0003677">
    <property type="term" value="F:DNA binding"/>
    <property type="evidence" value="ECO:0007669"/>
    <property type="project" value="UniProtKB-UniRule"/>
</dbReference>
<dbReference type="Pfam" id="PF04560">
    <property type="entry name" value="RNA_pol_Rpb2_7"/>
    <property type="match status" value="1"/>
</dbReference>
<accession>A0A097KLH0</accession>
<keyword evidence="6 9" id="KW-0804">Transcription</keyword>
<evidence type="ECO:0000256" key="10">
    <source>
        <dbReference type="RuleBase" id="RU363031"/>
    </source>
</evidence>
<evidence type="ECO:0000256" key="7">
    <source>
        <dbReference type="ARBA" id="ARBA00026088"/>
    </source>
</evidence>
<dbReference type="RefSeq" id="YP_009105341.1">
    <property type="nucleotide sequence ID" value="NC_025531.1"/>
</dbReference>
<organism evidence="16">
    <name type="scientific">Koliella longiseta</name>
    <dbReference type="NCBI Taxonomy" id="33092"/>
    <lineage>
        <taxon>Eukaryota</taxon>
        <taxon>Viridiplantae</taxon>
        <taxon>Chlorophyta</taxon>
        <taxon>core chlorophytes</taxon>
        <taxon>Trebouxiophyceae</taxon>
        <taxon>Prasiolales</taxon>
        <taxon>Koliellaceae</taxon>
        <taxon>Koliella</taxon>
    </lineage>
</organism>
<dbReference type="Pfam" id="PF04563">
    <property type="entry name" value="RNA_pol_Rpb2_1"/>
    <property type="match status" value="1"/>
</dbReference>
<dbReference type="PANTHER" id="PTHR20856">
    <property type="entry name" value="DNA-DIRECTED RNA POLYMERASE I SUBUNIT 2"/>
    <property type="match status" value="1"/>
</dbReference>
<dbReference type="EC" id="2.7.7.6" evidence="9"/>
<protein>
    <recommendedName>
        <fullName evidence="9">DNA-directed RNA polymerase subunit beta</fullName>
        <ecNumber evidence="9">2.7.7.6</ecNumber>
    </recommendedName>
    <alternativeName>
        <fullName evidence="9">PEP</fullName>
    </alternativeName>
    <alternativeName>
        <fullName evidence="9">Plastid-encoded RNA polymerase subunit beta</fullName>
        <shortName evidence="9">RNA polymerase subunit beta</shortName>
    </alternativeName>
</protein>
<dbReference type="GO" id="GO:0032549">
    <property type="term" value="F:ribonucleoside binding"/>
    <property type="evidence" value="ECO:0007669"/>
    <property type="project" value="InterPro"/>
</dbReference>
<dbReference type="InterPro" id="IPR010243">
    <property type="entry name" value="RNA_pol_bsu_bac"/>
</dbReference>
<dbReference type="Gene3D" id="3.90.1800.10">
    <property type="entry name" value="RNA polymerase alpha subunit dimerisation domain"/>
    <property type="match status" value="1"/>
</dbReference>
<dbReference type="InterPro" id="IPR007641">
    <property type="entry name" value="RNA_pol_Rpb2_7"/>
</dbReference>
<evidence type="ECO:0000256" key="1">
    <source>
        <dbReference type="ARBA" id="ARBA00004026"/>
    </source>
</evidence>
<evidence type="ECO:0000256" key="3">
    <source>
        <dbReference type="ARBA" id="ARBA00022478"/>
    </source>
</evidence>
<dbReference type="InterPro" id="IPR007121">
    <property type="entry name" value="RNA_pol_bsu_CS"/>
</dbReference>
<geneLocation type="chloroplast" evidence="16"/>
<dbReference type="Gene3D" id="2.30.150.10">
    <property type="entry name" value="DNA-directed RNA polymerase, beta subunit, external 1 domain"/>
    <property type="match status" value="1"/>
</dbReference>
<evidence type="ECO:0000259" key="12">
    <source>
        <dbReference type="Pfam" id="PF04560"/>
    </source>
</evidence>
<keyword evidence="5 9" id="KW-0548">Nucleotidyltransferase</keyword>
<dbReference type="InterPro" id="IPR037033">
    <property type="entry name" value="DNA-dir_RNAP_su2_hyb_sf"/>
</dbReference>
<comment type="similarity">
    <text evidence="2 9 10">Belongs to the RNA polymerase beta chain family.</text>
</comment>
<dbReference type="GeneID" id="22159220"/>
<evidence type="ECO:0000313" key="16">
    <source>
        <dbReference type="EMBL" id="AIT94016.1"/>
    </source>
</evidence>
<dbReference type="InterPro" id="IPR007645">
    <property type="entry name" value="RNA_pol_Rpb2_3"/>
</dbReference>
<proteinExistence type="inferred from homology"/>
<dbReference type="Gene3D" id="2.40.270.10">
    <property type="entry name" value="DNA-directed RNA polymerase, subunit 2, domain 6"/>
    <property type="match status" value="1"/>
</dbReference>
<keyword evidence="3 9" id="KW-0240">DNA-directed RNA polymerase</keyword>
<reference evidence="16" key="1">
    <citation type="journal article" date="2014" name="BMC Evol. Biol.">
        <title>Chloroplast phylogenomic analysis resolves deep-level relationships within the green algal class Trebouxiophyceae.</title>
        <authorList>
            <person name="Lemieux C."/>
            <person name="Otis C."/>
            <person name="Turmel M."/>
        </authorList>
    </citation>
    <scope>NUCLEOTIDE SEQUENCE</scope>
</reference>
<dbReference type="GO" id="GO:0003899">
    <property type="term" value="F:DNA-directed RNA polymerase activity"/>
    <property type="evidence" value="ECO:0007669"/>
    <property type="project" value="UniProtKB-UniRule"/>
</dbReference>
<comment type="catalytic activity">
    <reaction evidence="8 9 10">
        <text>RNA(n) + a ribonucleoside 5'-triphosphate = RNA(n+1) + diphosphate</text>
        <dbReference type="Rhea" id="RHEA:21248"/>
        <dbReference type="Rhea" id="RHEA-COMP:14527"/>
        <dbReference type="Rhea" id="RHEA-COMP:17342"/>
        <dbReference type="ChEBI" id="CHEBI:33019"/>
        <dbReference type="ChEBI" id="CHEBI:61557"/>
        <dbReference type="ChEBI" id="CHEBI:140395"/>
        <dbReference type="EC" id="2.7.7.6"/>
    </reaction>
</comment>
<dbReference type="InterPro" id="IPR014724">
    <property type="entry name" value="RNA_pol_RPB2_OB-fold"/>
</dbReference>
<comment type="subcellular location">
    <subcellularLocation>
        <location evidence="9">Plastid</location>
        <location evidence="9">Chloroplast</location>
    </subcellularLocation>
</comment>
<evidence type="ECO:0000256" key="9">
    <source>
        <dbReference type="HAMAP-Rule" id="MF_01321"/>
    </source>
</evidence>
<dbReference type="InterPro" id="IPR007120">
    <property type="entry name" value="DNA-dir_RNAP_su2_dom"/>
</dbReference>
<dbReference type="GO" id="GO:0000428">
    <property type="term" value="C:DNA-directed RNA polymerase complex"/>
    <property type="evidence" value="ECO:0007669"/>
    <property type="project" value="UniProtKB-KW"/>
</dbReference>
<dbReference type="Pfam" id="PF04561">
    <property type="entry name" value="RNA_pol_Rpb2_2"/>
    <property type="match status" value="1"/>
</dbReference>
<dbReference type="CDD" id="cd00653">
    <property type="entry name" value="RNA_pol_B_RPB2"/>
    <property type="match status" value="1"/>
</dbReference>
<comment type="subunit">
    <text evidence="7 9 10">In plastids the minimal PEP RNA polymerase catalytic core is composed of four subunits: alpha, beta, beta', and beta''. When a (nuclear-encoded) sigma factor is associated with the core the holoenzyme is formed, which can initiate transcription.</text>
</comment>
<feature type="domain" description="RNA polymerase Rpb2" evidence="13">
    <location>
        <begin position="128"/>
        <end position="318"/>
    </location>
</feature>
<keyword evidence="16" id="KW-0934">Plastid</keyword>
<dbReference type="Pfam" id="PF04565">
    <property type="entry name" value="RNA_pol_Rpb2_3"/>
    <property type="match status" value="1"/>
</dbReference>
<dbReference type="HAMAP" id="MF_01321">
    <property type="entry name" value="RNApol_bact_RpoB"/>
    <property type="match status" value="1"/>
</dbReference>
<evidence type="ECO:0000256" key="4">
    <source>
        <dbReference type="ARBA" id="ARBA00022679"/>
    </source>
</evidence>
<name>A0A097KLH0_9CHLO</name>
<dbReference type="InterPro" id="IPR015712">
    <property type="entry name" value="DNA-dir_RNA_pol_su2"/>
</dbReference>
<dbReference type="Gene3D" id="3.90.1110.10">
    <property type="entry name" value="RNA polymerase Rpb2, domain 2"/>
    <property type="match status" value="1"/>
</dbReference>
<dbReference type="EMBL" id="KM462868">
    <property type="protein sequence ID" value="AIT94016.1"/>
    <property type="molecule type" value="Genomic_DNA"/>
</dbReference>